<keyword evidence="2" id="KW-1185">Reference proteome</keyword>
<comment type="caution">
    <text evidence="1">The sequence shown here is derived from an EMBL/GenBank/DDBJ whole genome shotgun (WGS) entry which is preliminary data.</text>
</comment>
<evidence type="ECO:0008006" key="3">
    <source>
        <dbReference type="Google" id="ProtNLM"/>
    </source>
</evidence>
<name>A0AAJ0F9I1_9PEZI</name>
<dbReference type="SUPFAM" id="SSF81383">
    <property type="entry name" value="F-box domain"/>
    <property type="match status" value="1"/>
</dbReference>
<protein>
    <recommendedName>
        <fullName evidence="3">F-box domain-containing protein</fullName>
    </recommendedName>
</protein>
<gene>
    <name evidence="1" type="ORF">QBC47DRAFT_371086</name>
</gene>
<evidence type="ECO:0000313" key="2">
    <source>
        <dbReference type="Proteomes" id="UP001239445"/>
    </source>
</evidence>
<dbReference type="EMBL" id="MU839828">
    <property type="protein sequence ID" value="KAK1759117.1"/>
    <property type="molecule type" value="Genomic_DNA"/>
</dbReference>
<dbReference type="InterPro" id="IPR036047">
    <property type="entry name" value="F-box-like_dom_sf"/>
</dbReference>
<evidence type="ECO:0000313" key="1">
    <source>
        <dbReference type="EMBL" id="KAK1759117.1"/>
    </source>
</evidence>
<dbReference type="AlphaFoldDB" id="A0AAJ0F9I1"/>
<reference evidence="1" key="1">
    <citation type="submission" date="2023-06" db="EMBL/GenBank/DDBJ databases">
        <title>Genome-scale phylogeny and comparative genomics of the fungal order Sordariales.</title>
        <authorList>
            <consortium name="Lawrence Berkeley National Laboratory"/>
            <person name="Hensen N."/>
            <person name="Bonometti L."/>
            <person name="Westerberg I."/>
            <person name="Brannstrom I.O."/>
            <person name="Guillou S."/>
            <person name="Cros-Aarteil S."/>
            <person name="Calhoun S."/>
            <person name="Haridas S."/>
            <person name="Kuo A."/>
            <person name="Mondo S."/>
            <person name="Pangilinan J."/>
            <person name="Riley R."/>
            <person name="Labutti K."/>
            <person name="Andreopoulos B."/>
            <person name="Lipzen A."/>
            <person name="Chen C."/>
            <person name="Yanf M."/>
            <person name="Daum C."/>
            <person name="Ng V."/>
            <person name="Clum A."/>
            <person name="Steindorff A."/>
            <person name="Ohm R."/>
            <person name="Martin F."/>
            <person name="Silar P."/>
            <person name="Natvig D."/>
            <person name="Lalanne C."/>
            <person name="Gautier V."/>
            <person name="Ament-Velasquez S.L."/>
            <person name="Kruys A."/>
            <person name="Hutchinson M.I."/>
            <person name="Powell A.J."/>
            <person name="Barry K."/>
            <person name="Miller A.N."/>
            <person name="Grigoriev I.V."/>
            <person name="Debuchy R."/>
            <person name="Gladieux P."/>
            <person name="Thoren M.H."/>
            <person name="Johannesson H."/>
        </authorList>
    </citation>
    <scope>NUCLEOTIDE SEQUENCE</scope>
    <source>
        <strain evidence="1">PSN4</strain>
    </source>
</reference>
<proteinExistence type="predicted"/>
<sequence length="335" mass="38883">MELILIQLDMAHLLTAVQRVCKQWQRIIAHSSVLQRHLFFKAVPSTPSPSDLPLSPPDRRLNPLLYKHFDMFFPYDPDQDLQTQRLNREKDYSRPFAPEREGIIPPDFSMKYITWPTAPDSSLPIADVRNGGFRHYAFTRKGASWRQMLVSQPPPVRVARLGDMDWVDIQSDHVRWSTEEMMLECRIPRRILQGVPKRMIKLEGGLRMGDLFDELWNIQFAREYALSEMYPWCAWRVPESLTTTFWQWVNYTNTGGSCRMPTTELAKWVDGADLVIGGIVPSPSWASGQELCWRCQGKWGEKVRGKRCKDHLAIQQRYRCQEHQARGPLSLAPGT</sequence>
<accession>A0AAJ0F9I1</accession>
<organism evidence="1 2">
    <name type="scientific">Echria macrotheca</name>
    <dbReference type="NCBI Taxonomy" id="438768"/>
    <lineage>
        <taxon>Eukaryota</taxon>
        <taxon>Fungi</taxon>
        <taxon>Dikarya</taxon>
        <taxon>Ascomycota</taxon>
        <taxon>Pezizomycotina</taxon>
        <taxon>Sordariomycetes</taxon>
        <taxon>Sordariomycetidae</taxon>
        <taxon>Sordariales</taxon>
        <taxon>Schizotheciaceae</taxon>
        <taxon>Echria</taxon>
    </lineage>
</organism>
<dbReference type="Proteomes" id="UP001239445">
    <property type="component" value="Unassembled WGS sequence"/>
</dbReference>